<dbReference type="EMBL" id="JSVC01000019">
    <property type="protein sequence ID" value="KIC93471.1"/>
    <property type="molecule type" value="Genomic_DNA"/>
</dbReference>
<evidence type="ECO:0000313" key="2">
    <source>
        <dbReference type="EMBL" id="KIC93471.1"/>
    </source>
</evidence>
<keyword evidence="2" id="KW-0808">Transferase</keyword>
<evidence type="ECO:0000259" key="1">
    <source>
        <dbReference type="Pfam" id="PF04443"/>
    </source>
</evidence>
<dbReference type="GO" id="GO:0047474">
    <property type="term" value="F:long-chain fatty acid--protein ligase activity"/>
    <property type="evidence" value="ECO:0007669"/>
    <property type="project" value="InterPro"/>
</dbReference>
<dbReference type="Proteomes" id="UP000031408">
    <property type="component" value="Unassembled WGS sequence"/>
</dbReference>
<sequence>MRSELIHKIFQGNGVMDDALVLEVYRYQYENNEVYRRFADCIGRYPDAVSEVAEIPFLPIRFFKTHDIRSGHYEPETWFESSGTTGMTTSRHLVRSLDVYRESFTRGFRHFYGDPADWCIIGLLPAYLERKHSSLVVMTDELIRLSGHPDSGFYLYEFAKLFEALSSLEERGQKVLLLGVTFALLDFAEQFPMNLKSTTIMETGGMKGRRKEMTRPELHALLSEAFGGAPIHSEYGMTELLSQAYSQDNGVFFCPPWMKISLREEDDPLKIIDLHSPDGWHPTGETRRVKSGVINVVDLANIDSCSFIATDDLGKIRGDGGFEVLGRIDNSDIRGCSLMFF</sequence>
<gene>
    <name evidence="2" type="ORF">OI18_17070</name>
</gene>
<dbReference type="RefSeq" id="WP_039141973.1">
    <property type="nucleotide sequence ID" value="NZ_JSVC01000019.1"/>
</dbReference>
<dbReference type="STRING" id="1349421.OI18_17070"/>
<dbReference type="Gene3D" id="3.40.50.12780">
    <property type="entry name" value="N-terminal domain of ligase-like"/>
    <property type="match status" value="1"/>
</dbReference>
<reference evidence="2 3" key="1">
    <citation type="submission" date="2014-11" db="EMBL/GenBank/DDBJ databases">
        <title>Genome sequence of Flavihumibacter solisilvae 3-3.</title>
        <authorList>
            <person name="Zhou G."/>
            <person name="Li M."/>
            <person name="Wang G."/>
        </authorList>
    </citation>
    <scope>NUCLEOTIDE SEQUENCE [LARGE SCALE GENOMIC DNA]</scope>
    <source>
        <strain evidence="2 3">3-3</strain>
    </source>
</reference>
<dbReference type="OrthoDB" id="182577at2"/>
<dbReference type="InterPro" id="IPR042099">
    <property type="entry name" value="ANL_N_sf"/>
</dbReference>
<dbReference type="SUPFAM" id="SSF56801">
    <property type="entry name" value="Acetyl-CoA synthetase-like"/>
    <property type="match status" value="1"/>
</dbReference>
<dbReference type="AlphaFoldDB" id="A0A0C1L1G7"/>
<proteinExistence type="predicted"/>
<dbReference type="GO" id="GO:0016740">
    <property type="term" value="F:transferase activity"/>
    <property type="evidence" value="ECO:0007669"/>
    <property type="project" value="UniProtKB-KW"/>
</dbReference>
<dbReference type="InterPro" id="IPR007534">
    <property type="entry name" value="LuxE"/>
</dbReference>
<organism evidence="2 3">
    <name type="scientific">Flavihumibacter solisilvae</name>
    <dbReference type="NCBI Taxonomy" id="1349421"/>
    <lineage>
        <taxon>Bacteria</taxon>
        <taxon>Pseudomonadati</taxon>
        <taxon>Bacteroidota</taxon>
        <taxon>Chitinophagia</taxon>
        <taxon>Chitinophagales</taxon>
        <taxon>Chitinophagaceae</taxon>
        <taxon>Flavihumibacter</taxon>
    </lineage>
</organism>
<evidence type="ECO:0000313" key="3">
    <source>
        <dbReference type="Proteomes" id="UP000031408"/>
    </source>
</evidence>
<dbReference type="Pfam" id="PF04443">
    <property type="entry name" value="LuxE"/>
    <property type="match status" value="1"/>
</dbReference>
<dbReference type="GO" id="GO:0008218">
    <property type="term" value="P:bioluminescence"/>
    <property type="evidence" value="ECO:0007669"/>
    <property type="project" value="InterPro"/>
</dbReference>
<comment type="caution">
    <text evidence="2">The sequence shown here is derived from an EMBL/GenBank/DDBJ whole genome shotgun (WGS) entry which is preliminary data.</text>
</comment>
<name>A0A0C1L1G7_9BACT</name>
<keyword evidence="3" id="KW-1185">Reference proteome</keyword>
<accession>A0A0C1L1G7</accession>
<protein>
    <submittedName>
        <fullName evidence="2">Acyl transferase</fullName>
    </submittedName>
</protein>
<feature type="domain" description="Acyl-protein synthetase LuxE" evidence="1">
    <location>
        <begin position="18"/>
        <end position="338"/>
    </location>
</feature>